<keyword evidence="6" id="KW-0106">Calcium</keyword>
<gene>
    <name evidence="7" type="ORF">RS130_23255</name>
</gene>
<keyword evidence="5" id="KW-0378">Hydrolase</keyword>
<dbReference type="Proteomes" id="UP001247805">
    <property type="component" value="Unassembled WGS sequence"/>
</dbReference>
<keyword evidence="4" id="KW-0732">Signal</keyword>
<dbReference type="PANTHER" id="PTHR42693">
    <property type="entry name" value="ARYLSULFATASE FAMILY MEMBER"/>
    <property type="match status" value="1"/>
</dbReference>
<evidence type="ECO:0000256" key="1">
    <source>
        <dbReference type="ARBA" id="ARBA00001913"/>
    </source>
</evidence>
<accession>A0ABU3T2D0</accession>
<comment type="similarity">
    <text evidence="2">Belongs to the sulfatase family.</text>
</comment>
<keyword evidence="8" id="KW-1185">Reference proteome</keyword>
<organism evidence="7 8">
    <name type="scientific">Paraglaciecola aquimarina</name>
    <dbReference type="NCBI Taxonomy" id="1235557"/>
    <lineage>
        <taxon>Bacteria</taxon>
        <taxon>Pseudomonadati</taxon>
        <taxon>Pseudomonadota</taxon>
        <taxon>Gammaproteobacteria</taxon>
        <taxon>Alteromonadales</taxon>
        <taxon>Alteromonadaceae</taxon>
        <taxon>Paraglaciecola</taxon>
    </lineage>
</organism>
<evidence type="ECO:0000313" key="7">
    <source>
        <dbReference type="EMBL" id="MDU0356425.1"/>
    </source>
</evidence>
<comment type="cofactor">
    <cofactor evidence="1">
        <name>Ca(2+)</name>
        <dbReference type="ChEBI" id="CHEBI:29108"/>
    </cofactor>
</comment>
<evidence type="ECO:0000256" key="5">
    <source>
        <dbReference type="ARBA" id="ARBA00022801"/>
    </source>
</evidence>
<proteinExistence type="inferred from homology"/>
<dbReference type="InterPro" id="IPR017850">
    <property type="entry name" value="Alkaline_phosphatase_core_sf"/>
</dbReference>
<dbReference type="Gene3D" id="3.40.720.10">
    <property type="entry name" value="Alkaline Phosphatase, subunit A"/>
    <property type="match status" value="1"/>
</dbReference>
<reference evidence="7 8" key="1">
    <citation type="submission" date="2023-10" db="EMBL/GenBank/DDBJ databases">
        <title>Glaciecola aquimarina strain GGW-M5 nov., isolated from a coastal seawater.</title>
        <authorList>
            <person name="Bayburt H."/>
            <person name="Kim J.M."/>
            <person name="Choi B.J."/>
            <person name="Jeon C.O."/>
        </authorList>
    </citation>
    <scope>NUCLEOTIDE SEQUENCE [LARGE SCALE GENOMIC DNA]</scope>
    <source>
        <strain evidence="7 8">KCTC 32108</strain>
    </source>
</reference>
<comment type="caution">
    <text evidence="7">The sequence shown here is derived from an EMBL/GenBank/DDBJ whole genome shotgun (WGS) entry which is preliminary data.</text>
</comment>
<dbReference type="RefSeq" id="WP_316027909.1">
    <property type="nucleotide sequence ID" value="NZ_JAWDIO010000002.1"/>
</dbReference>
<dbReference type="InterPro" id="IPR050738">
    <property type="entry name" value="Sulfatase"/>
</dbReference>
<protein>
    <recommendedName>
        <fullName evidence="9">N-sulphoglucosamine sulphohydrolase C-terminal domain-containing protein</fullName>
    </recommendedName>
</protein>
<dbReference type="SUPFAM" id="SSF53649">
    <property type="entry name" value="Alkaline phosphatase-like"/>
    <property type="match status" value="1"/>
</dbReference>
<evidence type="ECO:0000313" key="8">
    <source>
        <dbReference type="Proteomes" id="UP001247805"/>
    </source>
</evidence>
<evidence type="ECO:0000256" key="2">
    <source>
        <dbReference type="ARBA" id="ARBA00008779"/>
    </source>
</evidence>
<evidence type="ECO:0008006" key="9">
    <source>
        <dbReference type="Google" id="ProtNLM"/>
    </source>
</evidence>
<keyword evidence="3" id="KW-0479">Metal-binding</keyword>
<evidence type="ECO:0000256" key="6">
    <source>
        <dbReference type="ARBA" id="ARBA00022837"/>
    </source>
</evidence>
<evidence type="ECO:0000256" key="3">
    <source>
        <dbReference type="ARBA" id="ARBA00022723"/>
    </source>
</evidence>
<dbReference type="EMBL" id="JAWDIO010000002">
    <property type="protein sequence ID" value="MDU0356425.1"/>
    <property type="molecule type" value="Genomic_DNA"/>
</dbReference>
<name>A0ABU3T2D0_9ALTE</name>
<evidence type="ECO:0000256" key="4">
    <source>
        <dbReference type="ARBA" id="ARBA00022729"/>
    </source>
</evidence>
<sequence length="130" mass="14857">MTRAGTTNQSLVQSTDLFPTLVEIAGGDPSRYQHLDGVSLLSTIQQNSMLQRNEPLFGYRAYEDLYASVREGDWKLAAYRSGRKMLYNIRQDIGEKNDLSVQHPEIVDRLTTKLVAWEKDMKLEKYSGVQ</sequence>
<dbReference type="PANTHER" id="PTHR42693:SF42">
    <property type="entry name" value="ARYLSULFATASE G"/>
    <property type="match status" value="1"/>
</dbReference>